<evidence type="ECO:0000256" key="7">
    <source>
        <dbReference type="NCBIfam" id="TIGR01696"/>
    </source>
</evidence>
<feature type="binding site" evidence="6">
    <location>
        <position position="327"/>
    </location>
    <ligand>
        <name>Mn(2+)</name>
        <dbReference type="ChEBI" id="CHEBI:29035"/>
        <label>1</label>
    </ligand>
</feature>
<name>A0A2M7T640_9ACTN</name>
<dbReference type="PANTHER" id="PTHR21110:SF0">
    <property type="entry name" value="PHOSPHOPENTOMUTASE"/>
    <property type="match status" value="1"/>
</dbReference>
<keyword evidence="4 6" id="KW-0464">Manganese</keyword>
<dbReference type="NCBIfam" id="NF003766">
    <property type="entry name" value="PRK05362.1"/>
    <property type="match status" value="1"/>
</dbReference>
<dbReference type="GO" id="GO:0005829">
    <property type="term" value="C:cytosol"/>
    <property type="evidence" value="ECO:0007669"/>
    <property type="project" value="TreeGrafter"/>
</dbReference>
<accession>A0A2M7T640</accession>
<dbReference type="GO" id="GO:0000287">
    <property type="term" value="F:magnesium ion binding"/>
    <property type="evidence" value="ECO:0007669"/>
    <property type="project" value="UniProtKB-UniRule"/>
</dbReference>
<dbReference type="GO" id="GO:0030145">
    <property type="term" value="F:manganese ion binding"/>
    <property type="evidence" value="ECO:0007669"/>
    <property type="project" value="UniProtKB-UniRule"/>
</dbReference>
<evidence type="ECO:0000313" key="9">
    <source>
        <dbReference type="EMBL" id="PIZ36101.1"/>
    </source>
</evidence>
<evidence type="ECO:0000256" key="1">
    <source>
        <dbReference type="ARBA" id="ARBA00010373"/>
    </source>
</evidence>
<reference evidence="10" key="1">
    <citation type="submission" date="2017-09" db="EMBL/GenBank/DDBJ databases">
        <title>Depth-based differentiation of microbial function through sediment-hosted aquifers and enrichment of novel symbionts in the deep terrestrial subsurface.</title>
        <authorList>
            <person name="Probst A.J."/>
            <person name="Ladd B."/>
            <person name="Jarett J.K."/>
            <person name="Geller-Mcgrath D.E."/>
            <person name="Sieber C.M.K."/>
            <person name="Emerson J.B."/>
            <person name="Anantharaman K."/>
            <person name="Thomas B.C."/>
            <person name="Malmstrom R."/>
            <person name="Stieglmeier M."/>
            <person name="Klingl A."/>
            <person name="Woyke T."/>
            <person name="Ryan C.M."/>
            <person name="Banfield J.F."/>
        </authorList>
    </citation>
    <scope>NUCLEOTIDE SEQUENCE [LARGE SCALE GENOMIC DNA]</scope>
</reference>
<feature type="binding site" evidence="6">
    <location>
        <position position="290"/>
    </location>
    <ligand>
        <name>Mn(2+)</name>
        <dbReference type="ChEBI" id="CHEBI:29035"/>
        <label>2</label>
    </ligand>
</feature>
<dbReference type="NCBIfam" id="TIGR01696">
    <property type="entry name" value="deoB"/>
    <property type="match status" value="1"/>
</dbReference>
<proteinExistence type="inferred from homology"/>
<dbReference type="EMBL" id="PFNG01000214">
    <property type="protein sequence ID" value="PIZ36101.1"/>
    <property type="molecule type" value="Genomic_DNA"/>
</dbReference>
<evidence type="ECO:0000256" key="5">
    <source>
        <dbReference type="ARBA" id="ARBA00023235"/>
    </source>
</evidence>
<dbReference type="UniPathway" id="UPA00087">
    <property type="reaction ID" value="UER00173"/>
</dbReference>
<comment type="catalytic activity">
    <reaction evidence="6">
        <text>alpha-D-ribose 1-phosphate = D-ribose 5-phosphate</text>
        <dbReference type="Rhea" id="RHEA:18793"/>
        <dbReference type="ChEBI" id="CHEBI:57720"/>
        <dbReference type="ChEBI" id="CHEBI:78346"/>
        <dbReference type="EC" id="5.4.2.7"/>
    </reaction>
</comment>
<dbReference type="InterPro" id="IPR017850">
    <property type="entry name" value="Alkaline_phosphatase_core_sf"/>
</dbReference>
<comment type="cofactor">
    <cofactor evidence="6">
        <name>Mn(2+)</name>
        <dbReference type="ChEBI" id="CHEBI:29035"/>
    </cofactor>
    <text evidence="6">Binds 2 manganese ions.</text>
</comment>
<dbReference type="EC" id="5.4.2.7" evidence="6 7"/>
<sequence>MAEIKRVVIIVLDSVGAGALPDAGKYGDEGSNTLGNTAKAVGGLHMPNLGKLGLGNILEIEGVPGEPDALAFFGKMAEVSPGKDTTTGHWEMMGVHPDRPFPTYPHGFPPDIIEEFEKAVGREILGNKTASGTEIIAELGAEHMKTGKPIVYTSADSVFQIAAHEDIIPIDELYGMCEIARTILRGEHEVGRVIARPFIGTPGNFTRTHRRRDFSVAPPAKTVLDYVKDAGYPVYAVGKISEIFVGQGITAAVHTESNMHGVDMTLKVMEEQDNGIIFTNLVDFDSQWGHRNDPAGYAKGLGAVDARLPEILSKLTPADALFITADHGCDPTTPSTDHSREYVPVVVYGLAFGRPSSLGIRQTFSDLGKTVADLLGVDAPVYGESFKGELCGFPEILQLDG</sequence>
<evidence type="ECO:0000313" key="10">
    <source>
        <dbReference type="Proteomes" id="UP000230956"/>
    </source>
</evidence>
<keyword evidence="5 6" id="KW-0413">Isomerase</keyword>
<dbReference type="Gene3D" id="3.30.70.1250">
    <property type="entry name" value="Phosphopentomutase"/>
    <property type="match status" value="1"/>
</dbReference>
<dbReference type="GO" id="GO:0043094">
    <property type="term" value="P:metabolic compound salvage"/>
    <property type="evidence" value="ECO:0007669"/>
    <property type="project" value="UniProtKB-UniRule"/>
</dbReference>
<keyword evidence="3 6" id="KW-0479">Metal-binding</keyword>
<feature type="binding site" evidence="6">
    <location>
        <position position="13"/>
    </location>
    <ligand>
        <name>Mn(2+)</name>
        <dbReference type="ChEBI" id="CHEBI:29035"/>
        <label>1</label>
    </ligand>
</feature>
<feature type="binding site" evidence="6">
    <location>
        <position position="285"/>
    </location>
    <ligand>
        <name>Mn(2+)</name>
        <dbReference type="ChEBI" id="CHEBI:29035"/>
        <label>2</label>
    </ligand>
</feature>
<dbReference type="HAMAP" id="MF_00740">
    <property type="entry name" value="Phosphopentomut"/>
    <property type="match status" value="1"/>
</dbReference>
<feature type="binding site" evidence="6">
    <location>
        <position position="338"/>
    </location>
    <ligand>
        <name>Mn(2+)</name>
        <dbReference type="ChEBI" id="CHEBI:29035"/>
        <label>2</label>
    </ligand>
</feature>
<comment type="subcellular location">
    <subcellularLocation>
        <location evidence="6">Cytoplasm</location>
    </subcellularLocation>
</comment>
<dbReference type="InterPro" id="IPR006124">
    <property type="entry name" value="Metalloenzyme"/>
</dbReference>
<comment type="function">
    <text evidence="6">Isomerase that catalyzes the conversion of deoxy-ribose 1-phosphate (dRib-1-P) and ribose 1-phosphate (Rib-1-P) to deoxy-ribose 5-phosphate (dRib-5-P) and ribose 5-phosphate (Rib-5-P), respectively.</text>
</comment>
<dbReference type="SUPFAM" id="SSF143856">
    <property type="entry name" value="DeoB insert domain-like"/>
    <property type="match status" value="1"/>
</dbReference>
<dbReference type="AlphaFoldDB" id="A0A2M7T640"/>
<dbReference type="SUPFAM" id="SSF53649">
    <property type="entry name" value="Alkaline phosphatase-like"/>
    <property type="match status" value="1"/>
</dbReference>
<dbReference type="InterPro" id="IPR024052">
    <property type="entry name" value="Phosphopentomutase_DeoB_cap_sf"/>
</dbReference>
<evidence type="ECO:0000256" key="4">
    <source>
        <dbReference type="ARBA" id="ARBA00023211"/>
    </source>
</evidence>
<comment type="similarity">
    <text evidence="1 6">Belongs to the phosphopentomutase family.</text>
</comment>
<dbReference type="Proteomes" id="UP000230956">
    <property type="component" value="Unassembled WGS sequence"/>
</dbReference>
<feature type="binding site" evidence="6">
    <location>
        <position position="326"/>
    </location>
    <ligand>
        <name>Mn(2+)</name>
        <dbReference type="ChEBI" id="CHEBI:29035"/>
        <label>1</label>
    </ligand>
</feature>
<dbReference type="CDD" id="cd16009">
    <property type="entry name" value="PPM"/>
    <property type="match status" value="1"/>
</dbReference>
<dbReference type="InterPro" id="IPR010045">
    <property type="entry name" value="DeoB"/>
</dbReference>
<evidence type="ECO:0000256" key="3">
    <source>
        <dbReference type="ARBA" id="ARBA00022723"/>
    </source>
</evidence>
<organism evidence="9 10">
    <name type="scientific">Candidatus Aquicultor secundus</name>
    <dbReference type="NCBI Taxonomy" id="1973895"/>
    <lineage>
        <taxon>Bacteria</taxon>
        <taxon>Bacillati</taxon>
        <taxon>Actinomycetota</taxon>
        <taxon>Candidatus Aquicultoria</taxon>
        <taxon>Candidatus Aquicultorales</taxon>
        <taxon>Candidatus Aquicultoraceae</taxon>
        <taxon>Candidatus Aquicultor</taxon>
    </lineage>
</organism>
<comment type="caution">
    <text evidence="9">The sequence shown here is derived from an EMBL/GenBank/DDBJ whole genome shotgun (WGS) entry which is preliminary data.</text>
</comment>
<dbReference type="Pfam" id="PF01676">
    <property type="entry name" value="Metalloenzyme"/>
    <property type="match status" value="1"/>
</dbReference>
<comment type="catalytic activity">
    <reaction evidence="6">
        <text>2-deoxy-alpha-D-ribose 1-phosphate = 2-deoxy-D-ribose 5-phosphate</text>
        <dbReference type="Rhea" id="RHEA:27658"/>
        <dbReference type="ChEBI" id="CHEBI:57259"/>
        <dbReference type="ChEBI" id="CHEBI:62877"/>
        <dbReference type="EC" id="5.4.2.7"/>
    </reaction>
</comment>
<dbReference type="PANTHER" id="PTHR21110">
    <property type="entry name" value="PHOSPHOPENTOMUTASE"/>
    <property type="match status" value="1"/>
</dbReference>
<protein>
    <recommendedName>
        <fullName evidence="6 7">Phosphopentomutase</fullName>
        <ecNumber evidence="6 7">5.4.2.7</ecNumber>
    </recommendedName>
    <alternativeName>
        <fullName evidence="6">Phosphodeoxyribomutase</fullName>
    </alternativeName>
</protein>
<feature type="domain" description="Metalloenzyme" evidence="8">
    <location>
        <begin position="5"/>
        <end position="378"/>
    </location>
</feature>
<dbReference type="GO" id="GO:0009117">
    <property type="term" value="P:nucleotide metabolic process"/>
    <property type="evidence" value="ECO:0007669"/>
    <property type="project" value="UniProtKB-UniRule"/>
</dbReference>
<evidence type="ECO:0000256" key="2">
    <source>
        <dbReference type="ARBA" id="ARBA00022490"/>
    </source>
</evidence>
<evidence type="ECO:0000259" key="8">
    <source>
        <dbReference type="Pfam" id="PF01676"/>
    </source>
</evidence>
<dbReference type="PIRSF" id="PIRSF001491">
    <property type="entry name" value="Ppentomutase"/>
    <property type="match status" value="1"/>
</dbReference>
<dbReference type="GO" id="GO:0006018">
    <property type="term" value="P:2-deoxyribose 1-phosphate catabolic process"/>
    <property type="evidence" value="ECO:0007669"/>
    <property type="project" value="UniProtKB-UniRule"/>
</dbReference>
<dbReference type="Gene3D" id="3.40.720.10">
    <property type="entry name" value="Alkaline Phosphatase, subunit A"/>
    <property type="match status" value="1"/>
</dbReference>
<dbReference type="RefSeq" id="WP_286679076.1">
    <property type="nucleotide sequence ID" value="NZ_MNXI01000125.1"/>
</dbReference>
<gene>
    <name evidence="6" type="primary">deoB</name>
    <name evidence="9" type="ORF">COY37_09115</name>
</gene>
<dbReference type="GO" id="GO:0008973">
    <property type="term" value="F:phosphopentomutase activity"/>
    <property type="evidence" value="ECO:0007669"/>
    <property type="project" value="UniProtKB-UniRule"/>
</dbReference>
<evidence type="ECO:0000256" key="6">
    <source>
        <dbReference type="HAMAP-Rule" id="MF_00740"/>
    </source>
</evidence>
<keyword evidence="2 6" id="KW-0963">Cytoplasm</keyword>
<dbReference type="GO" id="GO:0006015">
    <property type="term" value="P:5-phosphoribose 1-diphosphate biosynthetic process"/>
    <property type="evidence" value="ECO:0007669"/>
    <property type="project" value="UniProtKB-UniPathway"/>
</dbReference>
<dbReference type="FunFam" id="3.30.70.1250:FF:000001">
    <property type="entry name" value="Phosphopentomutase"/>
    <property type="match status" value="1"/>
</dbReference>
<comment type="pathway">
    <text evidence="6">Carbohydrate degradation; 2-deoxy-D-ribose 1-phosphate degradation; D-glyceraldehyde 3-phosphate and acetaldehyde from 2-deoxy-alpha-D-ribose 1-phosphate: step 1/2.</text>
</comment>